<reference evidence="1 2" key="1">
    <citation type="journal article" date="2023" name="Arcadia Sci">
        <title>De novo assembly of a long-read Amblyomma americanum tick genome.</title>
        <authorList>
            <person name="Chou S."/>
            <person name="Poskanzer K.E."/>
            <person name="Rollins M."/>
            <person name="Thuy-Boun P.S."/>
        </authorList>
    </citation>
    <scope>NUCLEOTIDE SEQUENCE [LARGE SCALE GENOMIC DNA]</scope>
    <source>
        <strain evidence="1">F_SG_1</strain>
        <tissue evidence="1">Salivary glands</tissue>
    </source>
</reference>
<evidence type="ECO:0000313" key="1">
    <source>
        <dbReference type="EMBL" id="KAK8777455.1"/>
    </source>
</evidence>
<accession>A0AAQ4ES22</accession>
<evidence type="ECO:0000313" key="2">
    <source>
        <dbReference type="Proteomes" id="UP001321473"/>
    </source>
</evidence>
<keyword evidence="2" id="KW-1185">Reference proteome</keyword>
<protein>
    <submittedName>
        <fullName evidence="1">Uncharacterized protein</fullName>
    </submittedName>
</protein>
<sequence length="179" mass="20079">MEDLRGLRGTVKTQVRAFIREHVKERALAKGCAATLVSFYDFMLQYFFLEQSPAHRNIIKIFEPETEEHLMRFISMLMSGCDTHRLARTASQRGCHYITDGVGKTLFEPVLDTEAVAAFITNGTTPNLRSGKPWPSVKFNGSTRVLFANNTETLDTRLVSEACQDAFFPSGKDSTGFTT</sequence>
<comment type="caution">
    <text evidence="1">The sequence shown here is derived from an EMBL/GenBank/DDBJ whole genome shotgun (WGS) entry which is preliminary data.</text>
</comment>
<organism evidence="1 2">
    <name type="scientific">Amblyomma americanum</name>
    <name type="common">Lone star tick</name>
    <dbReference type="NCBI Taxonomy" id="6943"/>
    <lineage>
        <taxon>Eukaryota</taxon>
        <taxon>Metazoa</taxon>
        <taxon>Ecdysozoa</taxon>
        <taxon>Arthropoda</taxon>
        <taxon>Chelicerata</taxon>
        <taxon>Arachnida</taxon>
        <taxon>Acari</taxon>
        <taxon>Parasitiformes</taxon>
        <taxon>Ixodida</taxon>
        <taxon>Ixodoidea</taxon>
        <taxon>Ixodidae</taxon>
        <taxon>Amblyomminae</taxon>
        <taxon>Amblyomma</taxon>
    </lineage>
</organism>
<dbReference type="AlphaFoldDB" id="A0AAQ4ES22"/>
<name>A0AAQ4ES22_AMBAM</name>
<dbReference type="EMBL" id="JARKHS020011831">
    <property type="protein sequence ID" value="KAK8777455.1"/>
    <property type="molecule type" value="Genomic_DNA"/>
</dbReference>
<proteinExistence type="predicted"/>
<gene>
    <name evidence="1" type="ORF">V5799_029200</name>
</gene>
<dbReference type="Proteomes" id="UP001321473">
    <property type="component" value="Unassembled WGS sequence"/>
</dbReference>